<dbReference type="PROSITE" id="PS50075">
    <property type="entry name" value="CARRIER"/>
    <property type="match status" value="1"/>
</dbReference>
<name>A0A498U2N4_BACIA</name>
<dbReference type="Pfam" id="PF00550">
    <property type="entry name" value="PP-binding"/>
    <property type="match status" value="1"/>
</dbReference>
<dbReference type="Proteomes" id="UP000325032">
    <property type="component" value="Chromosome"/>
</dbReference>
<dbReference type="GO" id="GO:0016874">
    <property type="term" value="F:ligase activity"/>
    <property type="evidence" value="ECO:0007669"/>
    <property type="project" value="UniProtKB-KW"/>
</dbReference>
<evidence type="ECO:0000313" key="1">
    <source>
        <dbReference type="EMBL" id="QEK62685.1"/>
    </source>
</evidence>
<organism evidence="1 2">
    <name type="scientific">Bacillus safensis</name>
    <dbReference type="NCBI Taxonomy" id="561879"/>
    <lineage>
        <taxon>Bacteria</taxon>
        <taxon>Bacillati</taxon>
        <taxon>Bacillota</taxon>
        <taxon>Bacilli</taxon>
        <taxon>Bacillales</taxon>
        <taxon>Bacillaceae</taxon>
        <taxon>Bacillus</taxon>
    </lineage>
</organism>
<gene>
    <name evidence="1" type="primary">dltC_1</name>
    <name evidence="1" type="ORF">FX981_00870</name>
</gene>
<accession>A0A5C0WEW6</accession>
<dbReference type="InterPro" id="IPR009081">
    <property type="entry name" value="PP-bd_ACP"/>
</dbReference>
<proteinExistence type="predicted"/>
<keyword evidence="2" id="KW-1185">Reference proteome</keyword>
<reference evidence="1 2" key="1">
    <citation type="journal article" date="2018" name="Plant Biotechnol. Rep.">
        <title>Diversity and antifungal activity of endophytic bacteria associated with Panax ginseng seedlings.</title>
        <authorList>
            <person name="Park J.M."/>
            <person name="Hong C.E."/>
            <person name="Jo S.H."/>
        </authorList>
    </citation>
    <scope>NUCLEOTIDE SEQUENCE [LARGE SCALE GENOMIC DNA]</scope>
    <source>
        <strain evidence="1 2">PgKB20</strain>
    </source>
</reference>
<accession>A0A498U2N4</accession>
<dbReference type="EC" id="6.1.1.13" evidence="1"/>
<dbReference type="SUPFAM" id="SSF47336">
    <property type="entry name" value="ACP-like"/>
    <property type="match status" value="1"/>
</dbReference>
<keyword evidence="1" id="KW-0436">Ligase</keyword>
<protein>
    <submittedName>
        <fullName evidence="1">D-alanine--poly(Phosphoribitol) ligase subunit 2</fullName>
        <ecNumber evidence="1">6.1.1.13</ecNumber>
    </submittedName>
</protein>
<dbReference type="AlphaFoldDB" id="A0A498U2N4"/>
<dbReference type="InterPro" id="IPR036736">
    <property type="entry name" value="ACP-like_sf"/>
</dbReference>
<sequence length="90" mass="10526">MMNLHEQVRAYIEQNLVVFDEEMELGNDDHIFEQGFVNSLFAMKLVNYIEHDFHFQLDNEDLDIANFSTVNRIVALIEKKQQGAALHENS</sequence>
<dbReference type="EMBL" id="CP043404">
    <property type="protein sequence ID" value="QEK62685.1"/>
    <property type="molecule type" value="Genomic_DNA"/>
</dbReference>
<dbReference type="Gene3D" id="1.10.1200.10">
    <property type="entry name" value="ACP-like"/>
    <property type="match status" value="1"/>
</dbReference>
<evidence type="ECO:0000313" key="2">
    <source>
        <dbReference type="Proteomes" id="UP000325032"/>
    </source>
</evidence>